<dbReference type="PROSITE" id="PS00497">
    <property type="entry name" value="TYROSINASE_1"/>
    <property type="match status" value="1"/>
</dbReference>
<dbReference type="PRINTS" id="PR00092">
    <property type="entry name" value="TYROSINASE"/>
</dbReference>
<keyword evidence="9" id="KW-1185">Reference proteome</keyword>
<feature type="signal peptide" evidence="3">
    <location>
        <begin position="1"/>
        <end position="19"/>
    </location>
</feature>
<evidence type="ECO:0000259" key="5">
    <source>
        <dbReference type="PROSITE" id="PS00498"/>
    </source>
</evidence>
<dbReference type="PROSITE" id="PS00498">
    <property type="entry name" value="TYROSINASE_2"/>
    <property type="match status" value="1"/>
</dbReference>
<dbReference type="GO" id="GO:0016491">
    <property type="term" value="F:oxidoreductase activity"/>
    <property type="evidence" value="ECO:0007669"/>
    <property type="project" value="InterPro"/>
</dbReference>
<evidence type="ECO:0000259" key="4">
    <source>
        <dbReference type="PROSITE" id="PS00497"/>
    </source>
</evidence>
<dbReference type="EMBL" id="CP134185">
    <property type="protein sequence ID" value="WPA98815.1"/>
    <property type="molecule type" value="Genomic_DNA"/>
</dbReference>
<name>A0A2G5I0E2_CERBT</name>
<dbReference type="Gene3D" id="1.10.1280.10">
    <property type="entry name" value="Di-copper center containing domain from catechol oxidase"/>
    <property type="match status" value="1"/>
</dbReference>
<dbReference type="PANTHER" id="PTHR11474:SF126">
    <property type="entry name" value="TYROSINASE-LIKE PROTEIN TYR-1-RELATED"/>
    <property type="match status" value="1"/>
</dbReference>
<evidence type="ECO:0000313" key="7">
    <source>
        <dbReference type="EMBL" id="WPA98815.1"/>
    </source>
</evidence>
<evidence type="ECO:0000313" key="9">
    <source>
        <dbReference type="Proteomes" id="UP001302367"/>
    </source>
</evidence>
<keyword evidence="1" id="KW-0479">Metal-binding</keyword>
<dbReference type="InterPro" id="IPR050316">
    <property type="entry name" value="Tyrosinase/Hemocyanin"/>
</dbReference>
<keyword evidence="2" id="KW-0186">Copper</keyword>
<dbReference type="SUPFAM" id="SSF48056">
    <property type="entry name" value="Di-copper centre-containing domain"/>
    <property type="match status" value="1"/>
</dbReference>
<dbReference type="Proteomes" id="UP000230605">
    <property type="component" value="Chromosome 2"/>
</dbReference>
<dbReference type="GO" id="GO:0046872">
    <property type="term" value="F:metal ion binding"/>
    <property type="evidence" value="ECO:0007669"/>
    <property type="project" value="UniProtKB-KW"/>
</dbReference>
<keyword evidence="3" id="KW-0732">Signal</keyword>
<dbReference type="AlphaFoldDB" id="A0A2G5I0E2"/>
<dbReference type="Pfam" id="PF00264">
    <property type="entry name" value="Tyrosinase"/>
    <property type="match status" value="1"/>
</dbReference>
<reference evidence="7 9" key="2">
    <citation type="submission" date="2023-09" db="EMBL/GenBank/DDBJ databases">
        <title>Complete-Gapless Cercospora beticola genome.</title>
        <authorList>
            <person name="Wyatt N.A."/>
            <person name="Spanner R.E."/>
            <person name="Bolton M.D."/>
        </authorList>
    </citation>
    <scope>NUCLEOTIDE SEQUENCE [LARGE SCALE GENOMIC DNA]</scope>
    <source>
        <strain evidence="7">Cb09-40</strain>
    </source>
</reference>
<feature type="chain" id="PRO_5013935665" description="Tyrosinase copper-binding domain-containing protein" evidence="3">
    <location>
        <begin position="20"/>
        <end position="334"/>
    </location>
</feature>
<dbReference type="Proteomes" id="UP001302367">
    <property type="component" value="Chromosome 2"/>
</dbReference>
<organism evidence="6 8">
    <name type="scientific">Cercospora beticola</name>
    <name type="common">Sugarbeet leaf spot fungus</name>
    <dbReference type="NCBI Taxonomy" id="122368"/>
    <lineage>
        <taxon>Eukaryota</taxon>
        <taxon>Fungi</taxon>
        <taxon>Dikarya</taxon>
        <taxon>Ascomycota</taxon>
        <taxon>Pezizomycotina</taxon>
        <taxon>Dothideomycetes</taxon>
        <taxon>Dothideomycetidae</taxon>
        <taxon>Mycosphaerellales</taxon>
        <taxon>Mycosphaerellaceae</taxon>
        <taxon>Cercospora</taxon>
    </lineage>
</organism>
<sequence length="334" mass="36817">MQRVLGFLYLFLSVNLVCGYALPASEKRQAGGCQAPRQRRSWTRLSNDEKRAYLDAELCLQRTPPAYGIPGARSVWEELQWAHIRSKNWIHGVGAFLPWHRYYLRAHEQMLSEHCGYQLGTPYWEEALDVGNLFGAAVFDPQSGFGGDGSSGDNCVTTGPFANLTLVFDSDGVAQQPVCLRRRLNPDMFSRAAQSEVDNCFRYPDWAGASVCYENWVHIAGHEGVGEVMANALTAPGDPIFFLHHANIDRMWSLWQAAGLPGRLTEMGRPNTPSADFNGANNWAPPGPEWTSTSGDNGPETTLNHVLWVAGIVPNATIRDVMDLGAGLSCATYV</sequence>
<proteinExistence type="predicted"/>
<gene>
    <name evidence="6" type="ORF">CB0940_06199</name>
    <name evidence="7" type="ORF">RHO25_003428</name>
</gene>
<reference evidence="6 8" key="1">
    <citation type="submission" date="2015-10" db="EMBL/GenBank/DDBJ databases">
        <title>The cercosporin biosynthetic gene cluster was horizontally transferred to several fungal lineages and shown to be expanded in Cercospora beticola based on microsynteny with recipient genomes.</title>
        <authorList>
            <person name="De Jonge R."/>
            <person name="Ebert M.K."/>
            <person name="Suttle J.C."/>
            <person name="Jurick Ii W.M."/>
            <person name="Secor G.A."/>
            <person name="Thomma B.P."/>
            <person name="Van De Peer Y."/>
            <person name="Bolton M.D."/>
        </authorList>
    </citation>
    <scope>NUCLEOTIDE SEQUENCE [LARGE SCALE GENOMIC DNA]</scope>
    <source>
        <strain evidence="6 8">09-40</strain>
    </source>
</reference>
<evidence type="ECO:0000256" key="3">
    <source>
        <dbReference type="SAM" id="SignalP"/>
    </source>
</evidence>
<evidence type="ECO:0000313" key="8">
    <source>
        <dbReference type="Proteomes" id="UP000230605"/>
    </source>
</evidence>
<dbReference type="InterPro" id="IPR002227">
    <property type="entry name" value="Tyrosinase_Cu-bd"/>
</dbReference>
<feature type="domain" description="Tyrosinase copper-binding" evidence="5">
    <location>
        <begin position="238"/>
        <end position="249"/>
    </location>
</feature>
<feature type="domain" description="Tyrosinase copper-binding" evidence="4">
    <location>
        <begin position="91"/>
        <end position="108"/>
    </location>
</feature>
<evidence type="ECO:0000256" key="2">
    <source>
        <dbReference type="ARBA" id="ARBA00023008"/>
    </source>
</evidence>
<dbReference type="PANTHER" id="PTHR11474">
    <property type="entry name" value="TYROSINASE FAMILY MEMBER"/>
    <property type="match status" value="1"/>
</dbReference>
<evidence type="ECO:0000256" key="1">
    <source>
        <dbReference type="ARBA" id="ARBA00022723"/>
    </source>
</evidence>
<protein>
    <recommendedName>
        <fullName evidence="4 5">Tyrosinase copper-binding domain-containing protein</fullName>
    </recommendedName>
</protein>
<accession>A0A2G5I0E2</accession>
<dbReference type="EMBL" id="LKMD01000102">
    <property type="protein sequence ID" value="PIA97962.1"/>
    <property type="molecule type" value="Genomic_DNA"/>
</dbReference>
<dbReference type="InterPro" id="IPR008922">
    <property type="entry name" value="Di-copper_centre_dom_sf"/>
</dbReference>
<dbReference type="OrthoDB" id="6132182at2759"/>
<evidence type="ECO:0000313" key="6">
    <source>
        <dbReference type="EMBL" id="PIA97962.1"/>
    </source>
</evidence>